<evidence type="ECO:0000313" key="1">
    <source>
        <dbReference type="EMBL" id="OJG77505.1"/>
    </source>
</evidence>
<dbReference type="AlphaFoldDB" id="A0A1L8W8Y5"/>
<dbReference type="EMBL" id="JXLB01000034">
    <property type="protein sequence ID" value="OJG77505.1"/>
    <property type="molecule type" value="Genomic_DNA"/>
</dbReference>
<sequence>MENLNYKIFFDEANKIDSPNKDYSYYGSFGLSEENSSIIDSEISRIYTEIGSRNELHFNKYNAGDLKKYFRIIDMLLKQDISINIYILNNKEYISFGKELGLDITELKEYFYVKIPERLFYGVVRDTQNIDKLSIFMDESTEYTTLDVYNKVKDQMNAHALYRTKKYRVGDVKGINSESSNLVQGIDVMMGIIVFILEKSYLSPSKAMLEKSDLIYRVLIEGRNIELFRSMIKLFSWSSTRDYIEEINISERLNDFLMFMNKQDAKDKFRVHKIYIDEKIDQIPEDSRIKQLRQYLGCTSREMNRYLGFLSEIEKNDRNGYIR</sequence>
<dbReference type="Proteomes" id="UP000182152">
    <property type="component" value="Unassembled WGS sequence"/>
</dbReference>
<name>A0A1L8W8Y5_9ENTE</name>
<accession>A0A1L8W8Y5</accession>
<evidence type="ECO:0000313" key="2">
    <source>
        <dbReference type="Proteomes" id="UP000182152"/>
    </source>
</evidence>
<reference evidence="1 2" key="1">
    <citation type="submission" date="2014-12" db="EMBL/GenBank/DDBJ databases">
        <title>Draft genome sequences of 29 type strains of Enterococci.</title>
        <authorList>
            <person name="Zhong Z."/>
            <person name="Sun Z."/>
            <person name="Liu W."/>
            <person name="Zhang W."/>
            <person name="Zhang H."/>
        </authorList>
    </citation>
    <scope>NUCLEOTIDE SEQUENCE [LARGE SCALE GENOMIC DNA]</scope>
    <source>
        <strain evidence="1 2">DSM 15687</strain>
    </source>
</reference>
<comment type="caution">
    <text evidence="1">The sequence shown here is derived from an EMBL/GenBank/DDBJ whole genome shotgun (WGS) entry which is preliminary data.</text>
</comment>
<gene>
    <name evidence="1" type="ORF">RV14_GL001560</name>
</gene>
<organism evidence="1 2">
    <name type="scientific">Enterococcus ratti</name>
    <dbReference type="NCBI Taxonomy" id="150033"/>
    <lineage>
        <taxon>Bacteria</taxon>
        <taxon>Bacillati</taxon>
        <taxon>Bacillota</taxon>
        <taxon>Bacilli</taxon>
        <taxon>Lactobacillales</taxon>
        <taxon>Enterococcaceae</taxon>
        <taxon>Enterococcus</taxon>
    </lineage>
</organism>
<evidence type="ECO:0008006" key="3">
    <source>
        <dbReference type="Google" id="ProtNLM"/>
    </source>
</evidence>
<proteinExistence type="predicted"/>
<dbReference type="OrthoDB" id="2567918at2"/>
<protein>
    <recommendedName>
        <fullName evidence="3">DUF3800 domain-containing protein</fullName>
    </recommendedName>
</protein>
<keyword evidence="2" id="KW-1185">Reference proteome</keyword>